<evidence type="ECO:0000313" key="2">
    <source>
        <dbReference type="EMBL" id="GAQ65438.1"/>
    </source>
</evidence>
<feature type="region of interest" description="Disordered" evidence="1">
    <location>
        <begin position="254"/>
        <end position="314"/>
    </location>
</feature>
<organism evidence="2 3">
    <name type="scientific">Streptomyces scabiei</name>
    <dbReference type="NCBI Taxonomy" id="1930"/>
    <lineage>
        <taxon>Bacteria</taxon>
        <taxon>Bacillati</taxon>
        <taxon>Actinomycetota</taxon>
        <taxon>Actinomycetes</taxon>
        <taxon>Kitasatosporales</taxon>
        <taxon>Streptomycetaceae</taxon>
        <taxon>Streptomyces</taxon>
    </lineage>
</organism>
<feature type="compositionally biased region" description="Pro residues" evidence="1">
    <location>
        <begin position="274"/>
        <end position="296"/>
    </location>
</feature>
<protein>
    <submittedName>
        <fullName evidence="2">Uncharacterized protein</fullName>
    </submittedName>
</protein>
<accession>A0A117EFB4</accession>
<proteinExistence type="predicted"/>
<evidence type="ECO:0000313" key="3">
    <source>
        <dbReference type="Proteomes" id="UP000067448"/>
    </source>
</evidence>
<reference evidence="3" key="3">
    <citation type="submission" date="2016-02" db="EMBL/GenBank/DDBJ databases">
        <title>Draft genome of pathogenic Streptomyces sp. in Japan.</title>
        <authorList>
            <person name="Tomihama T."/>
            <person name="Ikenaga M."/>
            <person name="Sakai M."/>
            <person name="Okubo T."/>
            <person name="Ikeda S."/>
        </authorList>
    </citation>
    <scope>NUCLEOTIDE SEQUENCE [LARGE SCALE GENOMIC DNA]</scope>
    <source>
        <strain evidence="3">S58</strain>
    </source>
</reference>
<evidence type="ECO:0000256" key="1">
    <source>
        <dbReference type="SAM" id="MobiDB-lite"/>
    </source>
</evidence>
<reference evidence="3" key="1">
    <citation type="submission" date="2015-11" db="EMBL/GenBank/DDBJ databases">
        <authorList>
            <consortium name="Cross-ministerial Strategic Innovation Promotion Program (SIP) consortium"/>
            <person name="Tomihama T."/>
            <person name="Ikenaga M."/>
            <person name="Sakai M."/>
            <person name="Okubo T."/>
            <person name="Ikeda S."/>
        </authorList>
    </citation>
    <scope>NUCLEOTIDE SEQUENCE [LARGE SCALE GENOMIC DNA]</scope>
    <source>
        <strain evidence="3">S58</strain>
    </source>
</reference>
<dbReference type="RefSeq" id="WP_234385770.1">
    <property type="nucleotide sequence ID" value="NZ_BCMM01000030.1"/>
</dbReference>
<gene>
    <name evidence="2" type="ORF">SsS58_05847</name>
</gene>
<dbReference type="EMBL" id="BCMM01000030">
    <property type="protein sequence ID" value="GAQ65438.1"/>
    <property type="molecule type" value="Genomic_DNA"/>
</dbReference>
<dbReference type="Proteomes" id="UP000067448">
    <property type="component" value="Unassembled WGS sequence"/>
</dbReference>
<dbReference type="AlphaFoldDB" id="A0A117EFB4"/>
<comment type="caution">
    <text evidence="2">The sequence shown here is derived from an EMBL/GenBank/DDBJ whole genome shotgun (WGS) entry which is preliminary data.</text>
</comment>
<feature type="region of interest" description="Disordered" evidence="1">
    <location>
        <begin position="1"/>
        <end position="23"/>
    </location>
</feature>
<sequence length="488" mass="53269">MTHTLHTPPQRQHRQPLRPFAGLPQRWEEERSRALDTGHIYRETVCTISCEPVLVHERTGWGWLTWTVPADGSLPERPHRVGVLPPGATLTQRLAVRWLTRRPAHHIALTTASHASVRLSTAAVAAVSLFAALLAMSLGVAADVVLPAALLAPLLTEHLPGRLDHRAYGHVRSVEDGAASHYLHRLASLHTHLVQAAADNDHHELHRSAEIGQNLLWDAAGLLQSTDTRSVSAELIDRERLMVRLADHADQALKRTRTQACSHAADAPSRPARPLGPYPPGTARPARPGPRRPPSTAPLKGYRPMPQPQTDNADPTADVYLLFAHEPYYPGPGSREVNTTVVAAGSLLHRRVRQPDGARIHALLTHRRPAGEIVPLATLTHELDGGDGWPRVGDWQRVTTDLVRLVRTDGCDALSLGLPDIARALMCTGPHGHVRTLNPASGERVDHGPTQRDEVLTQIDAVLTSLVAERDLWPGDNLLPALTDDGAR</sequence>
<reference evidence="2 3" key="2">
    <citation type="journal article" date="2016" name="Genome Announc.">
        <title>Draft Genome Sequences of Streptomyces scabiei S58, Streptomyces turgidiscabies T45, and Streptomyces acidiscabies a10, the Pathogens of Potato Common Scab, Isolated in Japan.</title>
        <authorList>
            <person name="Tomihama T."/>
            <person name="Nishi Y."/>
            <person name="Sakai M."/>
            <person name="Ikenaga M."/>
            <person name="Okubo T."/>
            <person name="Ikeda S."/>
        </authorList>
    </citation>
    <scope>NUCLEOTIDE SEQUENCE [LARGE SCALE GENOMIC DNA]</scope>
    <source>
        <strain evidence="2 3">S58</strain>
    </source>
</reference>
<name>A0A117EFB4_STRSC</name>